<organism evidence="2 3">
    <name type="scientific">Elsinoe australis</name>
    <dbReference type="NCBI Taxonomy" id="40998"/>
    <lineage>
        <taxon>Eukaryota</taxon>
        <taxon>Fungi</taxon>
        <taxon>Dikarya</taxon>
        <taxon>Ascomycota</taxon>
        <taxon>Pezizomycotina</taxon>
        <taxon>Dothideomycetes</taxon>
        <taxon>Dothideomycetidae</taxon>
        <taxon>Myriangiales</taxon>
        <taxon>Elsinoaceae</taxon>
        <taxon>Elsinoe</taxon>
    </lineage>
</organism>
<gene>
    <name evidence="2" type="ORF">C1H76_5167</name>
</gene>
<dbReference type="EMBL" id="PTQR01000065">
    <property type="protein sequence ID" value="TKX22637.1"/>
    <property type="molecule type" value="Genomic_DNA"/>
</dbReference>
<name>A0A4U7B5E2_9PEZI</name>
<feature type="compositionally biased region" description="Polar residues" evidence="1">
    <location>
        <begin position="25"/>
        <end position="37"/>
    </location>
</feature>
<feature type="region of interest" description="Disordered" evidence="1">
    <location>
        <begin position="25"/>
        <end position="49"/>
    </location>
</feature>
<dbReference type="Proteomes" id="UP000308133">
    <property type="component" value="Unassembled WGS sequence"/>
</dbReference>
<dbReference type="AlphaFoldDB" id="A0A4U7B5E2"/>
<protein>
    <submittedName>
        <fullName evidence="2">Uncharacterized protein</fullName>
    </submittedName>
</protein>
<evidence type="ECO:0000256" key="1">
    <source>
        <dbReference type="SAM" id="MobiDB-lite"/>
    </source>
</evidence>
<sequence>MSRSNSLPESSQYGYQLLRHQYLPNDSTTGATAQSLQDGARSFHGSFHQHNVMDTRSGLTYQTSAQQLARKDSLPVIAAGSAKTLPGIAFLLEEIGTSSRQFTHLTRGNE</sequence>
<accession>A0A4U7B5E2</accession>
<evidence type="ECO:0000313" key="2">
    <source>
        <dbReference type="EMBL" id="TKX22637.1"/>
    </source>
</evidence>
<comment type="caution">
    <text evidence="2">The sequence shown here is derived from an EMBL/GenBank/DDBJ whole genome shotgun (WGS) entry which is preliminary data.</text>
</comment>
<proteinExistence type="predicted"/>
<evidence type="ECO:0000313" key="3">
    <source>
        <dbReference type="Proteomes" id="UP000308133"/>
    </source>
</evidence>
<reference evidence="2 3" key="1">
    <citation type="submission" date="2018-02" db="EMBL/GenBank/DDBJ databases">
        <title>Draft genome sequences of Elsinoe sp., causing black scab on jojoba.</title>
        <authorList>
            <person name="Stodart B."/>
            <person name="Jeffress S."/>
            <person name="Ash G."/>
            <person name="Arun Chinnappa K."/>
        </authorList>
    </citation>
    <scope>NUCLEOTIDE SEQUENCE [LARGE SCALE GENOMIC DNA]</scope>
    <source>
        <strain evidence="2 3">Hillstone_2</strain>
    </source>
</reference>